<comment type="caution">
    <text evidence="9">The sequence shown here is derived from an EMBL/GenBank/DDBJ whole genome shotgun (WGS) entry which is preliminary data.</text>
</comment>
<dbReference type="Pfam" id="PF17921">
    <property type="entry name" value="Integrase_H2C2"/>
    <property type="match status" value="1"/>
</dbReference>
<evidence type="ECO:0000256" key="5">
    <source>
        <dbReference type="ARBA" id="ARBA00022801"/>
    </source>
</evidence>
<evidence type="ECO:0000256" key="1">
    <source>
        <dbReference type="ARBA" id="ARBA00022679"/>
    </source>
</evidence>
<dbReference type="FunFam" id="1.10.340.70:FF:000001">
    <property type="entry name" value="Retrovirus-related Pol polyprotein from transposon gypsy-like Protein"/>
    <property type="match status" value="1"/>
</dbReference>
<dbReference type="PANTHER" id="PTHR37984">
    <property type="entry name" value="PROTEIN CBG26694"/>
    <property type="match status" value="1"/>
</dbReference>
<feature type="domain" description="Integrase zinc-binding" evidence="8">
    <location>
        <begin position="242"/>
        <end position="293"/>
    </location>
</feature>
<gene>
    <name evidence="9" type="ORF">K2173_000788</name>
</gene>
<keyword evidence="4" id="KW-0255">Endonuclease</keyword>
<dbReference type="Pfam" id="PF17917">
    <property type="entry name" value="RT_RNaseH"/>
    <property type="match status" value="1"/>
</dbReference>
<evidence type="ECO:0000256" key="4">
    <source>
        <dbReference type="ARBA" id="ARBA00022759"/>
    </source>
</evidence>
<evidence type="ECO:0000256" key="6">
    <source>
        <dbReference type="ARBA" id="ARBA00022918"/>
    </source>
</evidence>
<evidence type="ECO:0000259" key="7">
    <source>
        <dbReference type="Pfam" id="PF17917"/>
    </source>
</evidence>
<feature type="domain" description="Reverse transcriptase RNase H-like" evidence="7">
    <location>
        <begin position="53"/>
        <end position="128"/>
    </location>
</feature>
<dbReference type="GO" id="GO:0004519">
    <property type="term" value="F:endonuclease activity"/>
    <property type="evidence" value="ECO:0007669"/>
    <property type="project" value="UniProtKB-KW"/>
</dbReference>
<keyword evidence="1" id="KW-0808">Transferase</keyword>
<dbReference type="CDD" id="cd09274">
    <property type="entry name" value="RNase_HI_RT_Ty3"/>
    <property type="match status" value="1"/>
</dbReference>
<evidence type="ECO:0000313" key="10">
    <source>
        <dbReference type="Proteomes" id="UP001159364"/>
    </source>
</evidence>
<organism evidence="9 10">
    <name type="scientific">Erythroxylum novogranatense</name>
    <dbReference type="NCBI Taxonomy" id="1862640"/>
    <lineage>
        <taxon>Eukaryota</taxon>
        <taxon>Viridiplantae</taxon>
        <taxon>Streptophyta</taxon>
        <taxon>Embryophyta</taxon>
        <taxon>Tracheophyta</taxon>
        <taxon>Spermatophyta</taxon>
        <taxon>Magnoliopsida</taxon>
        <taxon>eudicotyledons</taxon>
        <taxon>Gunneridae</taxon>
        <taxon>Pentapetalae</taxon>
        <taxon>rosids</taxon>
        <taxon>fabids</taxon>
        <taxon>Malpighiales</taxon>
        <taxon>Erythroxylaceae</taxon>
        <taxon>Erythroxylum</taxon>
    </lineage>
</organism>
<name>A0AAV8T454_9ROSI</name>
<keyword evidence="2" id="KW-0548">Nucleotidyltransferase</keyword>
<keyword evidence="5" id="KW-0378">Hydrolase</keyword>
<evidence type="ECO:0000256" key="2">
    <source>
        <dbReference type="ARBA" id="ARBA00022695"/>
    </source>
</evidence>
<evidence type="ECO:0008006" key="11">
    <source>
        <dbReference type="Google" id="ProtNLM"/>
    </source>
</evidence>
<dbReference type="GO" id="GO:0016787">
    <property type="term" value="F:hydrolase activity"/>
    <property type="evidence" value="ECO:0007669"/>
    <property type="project" value="UniProtKB-KW"/>
</dbReference>
<proteinExistence type="predicted"/>
<dbReference type="Proteomes" id="UP001159364">
    <property type="component" value="Linkage Group LG06"/>
</dbReference>
<dbReference type="Gene3D" id="3.10.10.10">
    <property type="entry name" value="HIV Type 1 Reverse Transcriptase, subunit A, domain 1"/>
    <property type="match status" value="1"/>
</dbReference>
<keyword evidence="6" id="KW-0695">RNA-directed DNA polymerase</keyword>
<dbReference type="Gene3D" id="1.10.340.70">
    <property type="match status" value="1"/>
</dbReference>
<dbReference type="GO" id="GO:0003964">
    <property type="term" value="F:RNA-directed DNA polymerase activity"/>
    <property type="evidence" value="ECO:0007669"/>
    <property type="project" value="UniProtKB-KW"/>
</dbReference>
<dbReference type="InterPro" id="IPR043502">
    <property type="entry name" value="DNA/RNA_pol_sf"/>
</dbReference>
<protein>
    <recommendedName>
        <fullName evidence="11">Integrase</fullName>
    </recommendedName>
</protein>
<dbReference type="EMBL" id="JAIWQS010000006">
    <property type="protein sequence ID" value="KAJ8761109.1"/>
    <property type="molecule type" value="Genomic_DNA"/>
</dbReference>
<evidence type="ECO:0000313" key="9">
    <source>
        <dbReference type="EMBL" id="KAJ8761109.1"/>
    </source>
</evidence>
<keyword evidence="10" id="KW-1185">Reference proteome</keyword>
<evidence type="ECO:0000259" key="8">
    <source>
        <dbReference type="Pfam" id="PF17921"/>
    </source>
</evidence>
<sequence>MAPVELKELKAQLQELLEKGFIRPSVSPWGAPVLFVKKKDGTLRLCIDYRQLNRVIAYASRQLRPHEINYPVHDLELAAVVFALKIWRHYLYGETFQIYTNHKSLRYLLSQRELNLRKRRWIELLKDYDCSIEYHPGKANVVANVLSRKSNVSTAQIQLSRLPNLIHLRALNVELNLEQEEALVATLKLRPMLHDRIRKVQNKDSDMVKLIEKVKANSESEFELRDETLWLRHRLYVPNVDDLRKEILEEAHMAAYAMHPGTTKIYNTLKQHFWWPGMKKQVAEYVSRCMTCQ</sequence>
<dbReference type="InterPro" id="IPR041373">
    <property type="entry name" value="RT_RNaseH"/>
</dbReference>
<accession>A0AAV8T454</accession>
<dbReference type="InterPro" id="IPR050951">
    <property type="entry name" value="Retrovirus_Pol_polyprotein"/>
</dbReference>
<reference evidence="9 10" key="1">
    <citation type="submission" date="2021-09" db="EMBL/GenBank/DDBJ databases">
        <title>Genomic insights and catalytic innovation underlie evolution of tropane alkaloids biosynthesis.</title>
        <authorList>
            <person name="Wang Y.-J."/>
            <person name="Tian T."/>
            <person name="Huang J.-P."/>
            <person name="Huang S.-X."/>
        </authorList>
    </citation>
    <scope>NUCLEOTIDE SEQUENCE [LARGE SCALE GENOMIC DNA]</scope>
    <source>
        <strain evidence="9">KIB-2018</strain>
        <tissue evidence="9">Leaf</tissue>
    </source>
</reference>
<keyword evidence="3" id="KW-0540">Nuclease</keyword>
<dbReference type="AlphaFoldDB" id="A0AAV8T454"/>
<dbReference type="SUPFAM" id="SSF56672">
    <property type="entry name" value="DNA/RNA polymerases"/>
    <property type="match status" value="2"/>
</dbReference>
<dbReference type="InterPro" id="IPR041588">
    <property type="entry name" value="Integrase_H2C2"/>
</dbReference>
<dbReference type="PANTHER" id="PTHR37984:SF5">
    <property type="entry name" value="PROTEIN NYNRIN-LIKE"/>
    <property type="match status" value="1"/>
</dbReference>
<evidence type="ECO:0000256" key="3">
    <source>
        <dbReference type="ARBA" id="ARBA00022722"/>
    </source>
</evidence>